<keyword evidence="3" id="KW-1185">Reference proteome</keyword>
<name>A0A1R4H4M4_9GAMM</name>
<evidence type="ECO:0000313" key="2">
    <source>
        <dbReference type="EMBL" id="SJM91213.1"/>
    </source>
</evidence>
<sequence length="414" mass="44259">MNTKLLAFAVISLSIGTSAFAASRLGGATQKGSLLVFPRVEALAPSNGASGFSDTYINITNDSSKPVILQCYWNTTEQHGKAGSVGLGGNAAPNNKAKAARAAIRNNHYMAFSLKLTKNQPASFWAGDLSDMENTVTLGFSNLSSTKNVPQFNNFQDGTQANAGELRCWAINNIGTKEIHHNHLMGKATIVTFAPDSAAAVPTAAGQAHEYNAWAFQAYYKGSNDIKHTSRPLPTPGQLDLDGKEYDLCPSALVGQFMPARKTIGNEKTRTQISIANCHDELTQDGDAHITNLNYTVYNANEVKFSGSHECMGAWYESDLGAAFPHFTYKTLKTDSAYFVVRPTASRLCNKGSQTAAMEKDIEASSIVGVQVNDIGGVYQTSSNLVGLGGGSDTLHPPAGKILWEPGYGDMGKK</sequence>
<dbReference type="OrthoDB" id="5775716at2"/>
<proteinExistence type="predicted"/>
<dbReference type="AlphaFoldDB" id="A0A1R4H4M4"/>
<gene>
    <name evidence="2" type="ORF">CRENPOLYSF2_2100010</name>
</gene>
<feature type="signal peptide" evidence="1">
    <location>
        <begin position="1"/>
        <end position="21"/>
    </location>
</feature>
<reference evidence="3" key="1">
    <citation type="submission" date="2017-02" db="EMBL/GenBank/DDBJ databases">
        <authorList>
            <person name="Daims H."/>
        </authorList>
    </citation>
    <scope>NUCLEOTIDE SEQUENCE [LARGE SCALE GENOMIC DNA]</scope>
</reference>
<feature type="chain" id="PRO_5012119476" evidence="1">
    <location>
        <begin position="22"/>
        <end position="414"/>
    </location>
</feature>
<evidence type="ECO:0000256" key="1">
    <source>
        <dbReference type="SAM" id="SignalP"/>
    </source>
</evidence>
<dbReference type="Proteomes" id="UP000195442">
    <property type="component" value="Unassembled WGS sequence"/>
</dbReference>
<dbReference type="RefSeq" id="WP_087146443.1">
    <property type="nucleotide sequence ID" value="NZ_FUKJ01000125.1"/>
</dbReference>
<dbReference type="EMBL" id="FUKJ01000125">
    <property type="protein sequence ID" value="SJM91213.1"/>
    <property type="molecule type" value="Genomic_DNA"/>
</dbReference>
<evidence type="ECO:0000313" key="3">
    <source>
        <dbReference type="Proteomes" id="UP000195442"/>
    </source>
</evidence>
<keyword evidence="1" id="KW-0732">Signal</keyword>
<organism evidence="2 3">
    <name type="scientific">Crenothrix polyspora</name>
    <dbReference type="NCBI Taxonomy" id="360316"/>
    <lineage>
        <taxon>Bacteria</taxon>
        <taxon>Pseudomonadati</taxon>
        <taxon>Pseudomonadota</taxon>
        <taxon>Gammaproteobacteria</taxon>
        <taxon>Methylococcales</taxon>
        <taxon>Crenotrichaceae</taxon>
        <taxon>Crenothrix</taxon>
    </lineage>
</organism>
<accession>A0A1R4H4M4</accession>
<protein>
    <submittedName>
        <fullName evidence="2">Uncharacterized protein</fullName>
    </submittedName>
</protein>